<dbReference type="Gene3D" id="3.30.70.1730">
    <property type="match status" value="1"/>
</dbReference>
<accession>A0A0G0SIW5</accession>
<evidence type="ECO:0000256" key="1">
    <source>
        <dbReference type="ARBA" id="ARBA00008889"/>
    </source>
</evidence>
<dbReference type="CDD" id="cd05797">
    <property type="entry name" value="Ribosomal_L10"/>
    <property type="match status" value="1"/>
</dbReference>
<gene>
    <name evidence="6" type="ORF">UU02_C0002G0018</name>
</gene>
<dbReference type="InterPro" id="IPR001790">
    <property type="entry name" value="Ribosomal_uL10"/>
</dbReference>
<proteinExistence type="inferred from homology"/>
<dbReference type="Proteomes" id="UP000034293">
    <property type="component" value="Unassembled WGS sequence"/>
</dbReference>
<dbReference type="EMBL" id="LBZA01000002">
    <property type="protein sequence ID" value="KKR64729.1"/>
    <property type="molecule type" value="Genomic_DNA"/>
</dbReference>
<organism evidence="6 7">
    <name type="scientific">Candidatus Woesebacteria bacterium GW2011_GWA1_40_43</name>
    <dbReference type="NCBI Taxonomy" id="1618553"/>
    <lineage>
        <taxon>Bacteria</taxon>
        <taxon>Candidatus Woeseibacteriota</taxon>
    </lineage>
</organism>
<comment type="similarity">
    <text evidence="1">Belongs to the universal ribosomal protein uL10 family.</text>
</comment>
<dbReference type="AlphaFoldDB" id="A0A0G0SIW5"/>
<protein>
    <recommendedName>
        <fullName evidence="4">Large ribosomal subunit protein uL10</fullName>
    </recommendedName>
    <alternativeName>
        <fullName evidence="5">50S ribosomal protein L10</fullName>
    </alternativeName>
</protein>
<name>A0A0G0SIW5_9BACT</name>
<reference evidence="6 7" key="1">
    <citation type="journal article" date="2015" name="Nature">
        <title>rRNA introns, odd ribosomes, and small enigmatic genomes across a large radiation of phyla.</title>
        <authorList>
            <person name="Brown C.T."/>
            <person name="Hug L.A."/>
            <person name="Thomas B.C."/>
            <person name="Sharon I."/>
            <person name="Castelle C.J."/>
            <person name="Singh A."/>
            <person name="Wilkins M.J."/>
            <person name="Williams K.H."/>
            <person name="Banfield J.F."/>
        </authorList>
    </citation>
    <scope>NUCLEOTIDE SEQUENCE [LARGE SCALE GENOMIC DNA]</scope>
</reference>
<evidence type="ECO:0000256" key="4">
    <source>
        <dbReference type="ARBA" id="ARBA00035202"/>
    </source>
</evidence>
<evidence type="ECO:0000313" key="6">
    <source>
        <dbReference type="EMBL" id="KKR64729.1"/>
    </source>
</evidence>
<sequence length="151" mass="16156">MKKLEKIVFVDNLKVELKDAKSVILVNYAGLAVKPQQELKRRLAEVGGKMVVVKNTLLSRAGDAAGFDSKNLTGEILSGQTALIIATDDPVAPIQVLGKFAKEFVSAAGESVPKFKIGIVEGLFQDSQSLSQISLLPGRDALLGQFLGVNY</sequence>
<dbReference type="GO" id="GO:0005840">
    <property type="term" value="C:ribosome"/>
    <property type="evidence" value="ECO:0007669"/>
    <property type="project" value="UniProtKB-KW"/>
</dbReference>
<dbReference type="PANTHER" id="PTHR11560">
    <property type="entry name" value="39S RIBOSOMAL PROTEIN L10, MITOCHONDRIAL"/>
    <property type="match status" value="1"/>
</dbReference>
<evidence type="ECO:0000256" key="5">
    <source>
        <dbReference type="ARBA" id="ARBA00035502"/>
    </source>
</evidence>
<evidence type="ECO:0000313" key="7">
    <source>
        <dbReference type="Proteomes" id="UP000034293"/>
    </source>
</evidence>
<evidence type="ECO:0000256" key="3">
    <source>
        <dbReference type="ARBA" id="ARBA00023274"/>
    </source>
</evidence>
<dbReference type="GO" id="GO:1990904">
    <property type="term" value="C:ribonucleoprotein complex"/>
    <property type="evidence" value="ECO:0007669"/>
    <property type="project" value="UniProtKB-KW"/>
</dbReference>
<dbReference type="SUPFAM" id="SSF160369">
    <property type="entry name" value="Ribosomal protein L10-like"/>
    <property type="match status" value="1"/>
</dbReference>
<dbReference type="NCBIfam" id="NF000955">
    <property type="entry name" value="PRK00099.1-1"/>
    <property type="match status" value="1"/>
</dbReference>
<dbReference type="Pfam" id="PF00466">
    <property type="entry name" value="Ribosomal_L10"/>
    <property type="match status" value="1"/>
</dbReference>
<evidence type="ECO:0000256" key="2">
    <source>
        <dbReference type="ARBA" id="ARBA00022980"/>
    </source>
</evidence>
<comment type="caution">
    <text evidence="6">The sequence shown here is derived from an EMBL/GenBank/DDBJ whole genome shotgun (WGS) entry which is preliminary data.</text>
</comment>
<dbReference type="InterPro" id="IPR047865">
    <property type="entry name" value="Ribosomal_uL10_bac_type"/>
</dbReference>
<keyword evidence="3" id="KW-0687">Ribonucleoprotein</keyword>
<dbReference type="InterPro" id="IPR043141">
    <property type="entry name" value="Ribosomal_uL10-like_sf"/>
</dbReference>
<keyword evidence="2 6" id="KW-0689">Ribosomal protein</keyword>